<evidence type="ECO:0000313" key="2">
    <source>
        <dbReference type="EMBL" id="KAK2944824.1"/>
    </source>
</evidence>
<name>A0ABQ9WZ79_9EUKA</name>
<keyword evidence="3" id="KW-1185">Reference proteome</keyword>
<comment type="caution">
    <text evidence="2">The sequence shown here is derived from an EMBL/GenBank/DDBJ whole genome shotgun (WGS) entry which is preliminary data.</text>
</comment>
<feature type="region of interest" description="Disordered" evidence="1">
    <location>
        <begin position="144"/>
        <end position="188"/>
    </location>
</feature>
<feature type="region of interest" description="Disordered" evidence="1">
    <location>
        <begin position="47"/>
        <end position="68"/>
    </location>
</feature>
<accession>A0ABQ9WZ79</accession>
<protein>
    <submittedName>
        <fullName evidence="2">Uncharacterized protein</fullName>
    </submittedName>
</protein>
<evidence type="ECO:0000313" key="3">
    <source>
        <dbReference type="Proteomes" id="UP001281761"/>
    </source>
</evidence>
<feature type="compositionally biased region" description="Low complexity" evidence="1">
    <location>
        <begin position="245"/>
        <end position="256"/>
    </location>
</feature>
<proteinExistence type="predicted"/>
<sequence length="729" mass="83562">MTSTSTIRRSSHKSHKRPYELDSLVMGSIDSLDRTSLRNATPLTRVRSADSMHVSRASSSNLEPSVNRPKIVDRKSGTHTASFLSRAPSGYGKNAEIASKIELLQQSVAKPKKNEIQNDEIILLASRSSHMRNANLRKLRLAEQRQKNQDEDPHNILVSRSRSATPGARALTRNDPSRTSKHHSPEQDFTFITGVGMDSDIDSVSPERSHSPKINRRHQTAQTRQRCKSVNGMRMTKEEKQRLYSSPSRISSSHPSVPEHKRAVTPLIQTSLEMIRRSNHLMSIVHQRQSAIEKDKDRKSLELFSKQQARLSDPTLGPHTHGAFTTSAQQRQKTIRWMIAVHTFSRVGILLDSLVEDRTRRALRDLQEKSIIEQEHKQKQARMNARNEVAMRSIMILSRAVGRYVTSFRAKKRSTCSSLLLNFLTEQRQQTNLIKTLKRYRADVVSTQKIALSFVKCRKARQIAALTMWKEEESILLRNHKRRRVDDKIYPTRKDTMSTMFLMGNSTAKSDQSESNRYQNKNFLPNGVTLLPVLFPQKIKEKPASTSASQTKRTVQAPAVPLSPVRQVPRSSSRMFSRAALPGQVPLSPAGGKSRPNLYRSHTFSRNQELFPDSAKLDVLQNFIRKCRRTFQIDELPIQPNQKIIYREDGTTNNNLIVRYTDFGNPHPPIFMCMRKLRRELPLLIADAYERVTGRMIPLRTELFTKEQREHYERIIQMKTTTKDDDDNT</sequence>
<organism evidence="2 3">
    <name type="scientific">Blattamonas nauphoetae</name>
    <dbReference type="NCBI Taxonomy" id="2049346"/>
    <lineage>
        <taxon>Eukaryota</taxon>
        <taxon>Metamonada</taxon>
        <taxon>Preaxostyla</taxon>
        <taxon>Oxymonadida</taxon>
        <taxon>Blattamonas</taxon>
    </lineage>
</organism>
<dbReference type="Proteomes" id="UP001281761">
    <property type="component" value="Unassembled WGS sequence"/>
</dbReference>
<feature type="region of interest" description="Disordered" evidence="1">
    <location>
        <begin position="202"/>
        <end position="260"/>
    </location>
</feature>
<dbReference type="EMBL" id="JARBJD010000283">
    <property type="protein sequence ID" value="KAK2944824.1"/>
    <property type="molecule type" value="Genomic_DNA"/>
</dbReference>
<gene>
    <name evidence="2" type="ORF">BLNAU_20256</name>
</gene>
<feature type="compositionally biased region" description="Basic and acidic residues" evidence="1">
    <location>
        <begin position="175"/>
        <end position="186"/>
    </location>
</feature>
<reference evidence="2 3" key="1">
    <citation type="journal article" date="2022" name="bioRxiv">
        <title>Genomics of Preaxostyla Flagellates Illuminates Evolutionary Transitions and the Path Towards Mitochondrial Loss.</title>
        <authorList>
            <person name="Novak L.V.F."/>
            <person name="Treitli S.C."/>
            <person name="Pyrih J."/>
            <person name="Halakuc P."/>
            <person name="Pipaliya S.V."/>
            <person name="Vacek V."/>
            <person name="Brzon O."/>
            <person name="Soukal P."/>
            <person name="Eme L."/>
            <person name="Dacks J.B."/>
            <person name="Karnkowska A."/>
            <person name="Elias M."/>
            <person name="Hampl V."/>
        </authorList>
    </citation>
    <scope>NUCLEOTIDE SEQUENCE [LARGE SCALE GENOMIC DNA]</scope>
    <source>
        <strain evidence="2">NAU3</strain>
        <tissue evidence="2">Gut</tissue>
    </source>
</reference>
<evidence type="ECO:0000256" key="1">
    <source>
        <dbReference type="SAM" id="MobiDB-lite"/>
    </source>
</evidence>
<feature type="compositionally biased region" description="Basic and acidic residues" evidence="1">
    <location>
        <begin position="144"/>
        <end position="154"/>
    </location>
</feature>